<feature type="short sequence motif" description="'HIGH' region" evidence="7">
    <location>
        <begin position="9"/>
        <end position="19"/>
    </location>
</feature>
<evidence type="ECO:0000259" key="9">
    <source>
        <dbReference type="Pfam" id="PF19269"/>
    </source>
</evidence>
<dbReference type="InterPro" id="IPR014729">
    <property type="entry name" value="Rossmann-like_a/b/a_fold"/>
</dbReference>
<dbReference type="InterPro" id="IPR000924">
    <property type="entry name" value="Glu/Gln-tRNA-synth"/>
</dbReference>
<keyword evidence="3 7" id="KW-0547">Nucleotide-binding</keyword>
<dbReference type="Pfam" id="PF00749">
    <property type="entry name" value="tRNA-synt_1c"/>
    <property type="match status" value="1"/>
</dbReference>
<proteinExistence type="inferred from homology"/>
<dbReference type="InterPro" id="IPR004527">
    <property type="entry name" value="Glu-tRNA-ligase_bac/mito"/>
</dbReference>
<dbReference type="Gene3D" id="3.40.50.620">
    <property type="entry name" value="HUPs"/>
    <property type="match status" value="1"/>
</dbReference>
<feature type="domain" description="Aminoacyl-tRNA synthetase class I anticodon-binding" evidence="9">
    <location>
        <begin position="342"/>
        <end position="479"/>
    </location>
</feature>
<sequence length="483" mass="54484">MTVRVRFAPSPTGHLHIGSVRTALFNFLFARRHGGKLILRIEDTDTNRNIEGAELQFLEGFRWLGVEWDEGFDVGGPHAPYRCMERLDLYRDHVTQLLAKGIAYPCFCSDEELAAEREAAEREGRVPRYSGKCYALSHEEREAKMASGESYSIRFHVPAGEELVVDDIIRGQVTFQTDDIGDFVIVKSNGIPTYNFQVVVDDAAMEITHVIRAEEHLSNTPRQLLVYHAFGFAVPKFAHLPIVLDHNRKKLSKRDPNVLPIQQYEALGYVPHAIINFLALLGWSPEGEEELFDLEALCSQFDLARVSKAGAVFDVDKLNWMANQYFKALPLETATDMVEQQLERAERRVPAATSANWLQEVVSLYQDQMACAADFLRLSEGFFTPSVSFEEEAQTILQDEAARAVVEAYLSLAREDQEWTADASRARFKQIQKDKGVKGRALFMPVRAAVTGAVHGPDLQRTIALLPREWVLDRLARALSLTS</sequence>
<evidence type="ECO:0000256" key="7">
    <source>
        <dbReference type="HAMAP-Rule" id="MF_00022"/>
    </source>
</evidence>
<dbReference type="InterPro" id="IPR045462">
    <property type="entry name" value="aa-tRNA-synth_I_cd-bd"/>
</dbReference>
<evidence type="ECO:0000313" key="11">
    <source>
        <dbReference type="Proteomes" id="UP001164803"/>
    </source>
</evidence>
<dbReference type="InterPro" id="IPR049940">
    <property type="entry name" value="GluQ/Sye"/>
</dbReference>
<evidence type="ECO:0000259" key="8">
    <source>
        <dbReference type="Pfam" id="PF00749"/>
    </source>
</evidence>
<dbReference type="SUPFAM" id="SSF48163">
    <property type="entry name" value="An anticodon-binding domain of class I aminoacyl-tRNA synthetases"/>
    <property type="match status" value="1"/>
</dbReference>
<evidence type="ECO:0000256" key="6">
    <source>
        <dbReference type="ARBA" id="ARBA00023146"/>
    </source>
</evidence>
<dbReference type="InterPro" id="IPR020058">
    <property type="entry name" value="Glu/Gln-tRNA-synth_Ib_cat-dom"/>
</dbReference>
<dbReference type="PANTHER" id="PTHR43311">
    <property type="entry name" value="GLUTAMATE--TRNA LIGASE"/>
    <property type="match status" value="1"/>
</dbReference>
<gene>
    <name evidence="7 10" type="primary">gltX</name>
    <name evidence="10" type="ORF">NZD86_02185</name>
</gene>
<dbReference type="InterPro" id="IPR020751">
    <property type="entry name" value="aa-tRNA-synth_I_codon-bd_sub2"/>
</dbReference>
<comment type="subunit">
    <text evidence="7">Monomer.</text>
</comment>
<keyword evidence="4 7" id="KW-0067">ATP-binding</keyword>
<dbReference type="Gene3D" id="1.10.10.350">
    <property type="match status" value="1"/>
</dbReference>
<evidence type="ECO:0000256" key="4">
    <source>
        <dbReference type="ARBA" id="ARBA00022840"/>
    </source>
</evidence>
<keyword evidence="6 7" id="KW-0030">Aminoacyl-tRNA synthetase</keyword>
<dbReference type="PANTHER" id="PTHR43311:SF2">
    <property type="entry name" value="GLUTAMATE--TRNA LIGASE, MITOCHONDRIAL-RELATED"/>
    <property type="match status" value="1"/>
</dbReference>
<name>A0ABY6Z3X9_9BACL</name>
<dbReference type="Proteomes" id="UP001164803">
    <property type="component" value="Chromosome"/>
</dbReference>
<comment type="caution">
    <text evidence="7">Lacks conserved residue(s) required for the propagation of feature annotation.</text>
</comment>
<comment type="similarity">
    <text evidence="1 7">Belongs to the class-I aminoacyl-tRNA synthetase family. Glutamate--tRNA ligase type 1 subfamily.</text>
</comment>
<dbReference type="GO" id="GO:0004818">
    <property type="term" value="F:glutamate-tRNA ligase activity"/>
    <property type="evidence" value="ECO:0007669"/>
    <property type="project" value="UniProtKB-EC"/>
</dbReference>
<evidence type="ECO:0000256" key="5">
    <source>
        <dbReference type="ARBA" id="ARBA00022917"/>
    </source>
</evidence>
<dbReference type="InterPro" id="IPR033910">
    <property type="entry name" value="GluRS_core"/>
</dbReference>
<dbReference type="SUPFAM" id="SSF52374">
    <property type="entry name" value="Nucleotidylyl transferase"/>
    <property type="match status" value="1"/>
</dbReference>
<reference evidence="10" key="1">
    <citation type="submission" date="2022-08" db="EMBL/GenBank/DDBJ databases">
        <title>Alicyclobacillus dauci DSM2870, complete genome.</title>
        <authorList>
            <person name="Wang Q."/>
            <person name="Cai R."/>
            <person name="Wang Z."/>
        </authorList>
    </citation>
    <scope>NUCLEOTIDE SEQUENCE</scope>
    <source>
        <strain evidence="10">DSM 28700</strain>
    </source>
</reference>
<dbReference type="PRINTS" id="PR00987">
    <property type="entry name" value="TRNASYNTHGLU"/>
</dbReference>
<dbReference type="InterPro" id="IPR008925">
    <property type="entry name" value="aa_tRNA-synth_I_cd-bd_sf"/>
</dbReference>
<comment type="function">
    <text evidence="7">Catalyzes the attachment of glutamate to tRNA(Glu) in a two-step reaction: glutamate is first activated by ATP to form Glu-AMP and then transferred to the acceptor end of tRNA(Glu).</text>
</comment>
<feature type="domain" description="Glutamyl/glutaminyl-tRNA synthetase class Ib catalytic" evidence="8">
    <location>
        <begin position="3"/>
        <end position="320"/>
    </location>
</feature>
<dbReference type="EMBL" id="CP104064">
    <property type="protein sequence ID" value="WAH37372.1"/>
    <property type="molecule type" value="Genomic_DNA"/>
</dbReference>
<feature type="short sequence motif" description="'KMSKS' region" evidence="7">
    <location>
        <begin position="250"/>
        <end position="254"/>
    </location>
</feature>
<evidence type="ECO:0000256" key="3">
    <source>
        <dbReference type="ARBA" id="ARBA00022741"/>
    </source>
</evidence>
<protein>
    <recommendedName>
        <fullName evidence="7">Glutamate--tRNA ligase</fullName>
        <ecNumber evidence="7">6.1.1.17</ecNumber>
    </recommendedName>
    <alternativeName>
        <fullName evidence="7">Glutamyl-tRNA synthetase</fullName>
        <shortName evidence="7">GluRS</shortName>
    </alternativeName>
</protein>
<keyword evidence="2 7" id="KW-0436">Ligase</keyword>
<accession>A0ABY6Z3X9</accession>
<evidence type="ECO:0000256" key="2">
    <source>
        <dbReference type="ARBA" id="ARBA00022598"/>
    </source>
</evidence>
<dbReference type="Pfam" id="PF19269">
    <property type="entry name" value="Anticodon_2"/>
    <property type="match status" value="1"/>
</dbReference>
<keyword evidence="11" id="KW-1185">Reference proteome</keyword>
<evidence type="ECO:0000256" key="1">
    <source>
        <dbReference type="ARBA" id="ARBA00007894"/>
    </source>
</evidence>
<comment type="catalytic activity">
    <reaction evidence="7">
        <text>tRNA(Glu) + L-glutamate + ATP = L-glutamyl-tRNA(Glu) + AMP + diphosphate</text>
        <dbReference type="Rhea" id="RHEA:23540"/>
        <dbReference type="Rhea" id="RHEA-COMP:9663"/>
        <dbReference type="Rhea" id="RHEA-COMP:9680"/>
        <dbReference type="ChEBI" id="CHEBI:29985"/>
        <dbReference type="ChEBI" id="CHEBI:30616"/>
        <dbReference type="ChEBI" id="CHEBI:33019"/>
        <dbReference type="ChEBI" id="CHEBI:78442"/>
        <dbReference type="ChEBI" id="CHEBI:78520"/>
        <dbReference type="ChEBI" id="CHEBI:456215"/>
        <dbReference type="EC" id="6.1.1.17"/>
    </reaction>
</comment>
<comment type="subcellular location">
    <subcellularLocation>
        <location evidence="7">Cytoplasm</location>
    </subcellularLocation>
</comment>
<keyword evidence="5 7" id="KW-0648">Protein biosynthesis</keyword>
<dbReference type="EC" id="6.1.1.17" evidence="7"/>
<feature type="binding site" evidence="7">
    <location>
        <position position="253"/>
    </location>
    <ligand>
        <name>ATP</name>
        <dbReference type="ChEBI" id="CHEBI:30616"/>
    </ligand>
</feature>
<dbReference type="CDD" id="cd00808">
    <property type="entry name" value="GluRS_core"/>
    <property type="match status" value="1"/>
</dbReference>
<dbReference type="RefSeq" id="WP_268044855.1">
    <property type="nucleotide sequence ID" value="NZ_CP104064.1"/>
</dbReference>
<evidence type="ECO:0000313" key="10">
    <source>
        <dbReference type="EMBL" id="WAH37372.1"/>
    </source>
</evidence>
<dbReference type="HAMAP" id="MF_00022">
    <property type="entry name" value="Glu_tRNA_synth_type1"/>
    <property type="match status" value="1"/>
</dbReference>
<dbReference type="NCBIfam" id="TIGR00464">
    <property type="entry name" value="gltX_bact"/>
    <property type="match status" value="1"/>
</dbReference>
<keyword evidence="7" id="KW-0963">Cytoplasm</keyword>
<organism evidence="10 11">
    <name type="scientific">Alicyclobacillus dauci</name>
    <dbReference type="NCBI Taxonomy" id="1475485"/>
    <lineage>
        <taxon>Bacteria</taxon>
        <taxon>Bacillati</taxon>
        <taxon>Bacillota</taxon>
        <taxon>Bacilli</taxon>
        <taxon>Bacillales</taxon>
        <taxon>Alicyclobacillaceae</taxon>
        <taxon>Alicyclobacillus</taxon>
    </lineage>
</organism>